<evidence type="ECO:0000259" key="1">
    <source>
        <dbReference type="PROSITE" id="PS50878"/>
    </source>
</evidence>
<gene>
    <name evidence="2" type="ORF">ODALV1_LOCUS25864</name>
</gene>
<dbReference type="PANTHER" id="PTHR47027:SF20">
    <property type="entry name" value="REVERSE TRANSCRIPTASE-LIKE PROTEIN WITH RNA-DIRECTED DNA POLYMERASE DOMAIN"/>
    <property type="match status" value="1"/>
</dbReference>
<dbReference type="Pfam" id="PF14529">
    <property type="entry name" value="Exo_endo_phos_2"/>
    <property type="match status" value="1"/>
</dbReference>
<keyword evidence="3" id="KW-1185">Reference proteome</keyword>
<feature type="domain" description="Reverse transcriptase" evidence="1">
    <location>
        <begin position="368"/>
        <end position="645"/>
    </location>
</feature>
<dbReference type="InterPro" id="IPR005135">
    <property type="entry name" value="Endo/exonuclease/phosphatase"/>
</dbReference>
<dbReference type="InterPro" id="IPR043502">
    <property type="entry name" value="DNA/RNA_pol_sf"/>
</dbReference>
<dbReference type="Pfam" id="PF00078">
    <property type="entry name" value="RVT_1"/>
    <property type="match status" value="1"/>
</dbReference>
<organism evidence="2 3">
    <name type="scientific">Orchesella dallaii</name>
    <dbReference type="NCBI Taxonomy" id="48710"/>
    <lineage>
        <taxon>Eukaryota</taxon>
        <taxon>Metazoa</taxon>
        <taxon>Ecdysozoa</taxon>
        <taxon>Arthropoda</taxon>
        <taxon>Hexapoda</taxon>
        <taxon>Collembola</taxon>
        <taxon>Entomobryomorpha</taxon>
        <taxon>Entomobryoidea</taxon>
        <taxon>Orchesellidae</taxon>
        <taxon>Orchesellinae</taxon>
        <taxon>Orchesella</taxon>
    </lineage>
</organism>
<protein>
    <recommendedName>
        <fullName evidence="1">Reverse transcriptase domain-containing protein</fullName>
    </recommendedName>
</protein>
<dbReference type="Gene3D" id="3.60.10.10">
    <property type="entry name" value="Endonuclease/exonuclease/phosphatase"/>
    <property type="match status" value="1"/>
</dbReference>
<dbReference type="SUPFAM" id="SSF56672">
    <property type="entry name" value="DNA/RNA polymerases"/>
    <property type="match status" value="1"/>
</dbReference>
<evidence type="ECO:0000313" key="2">
    <source>
        <dbReference type="EMBL" id="CAL8135175.1"/>
    </source>
</evidence>
<evidence type="ECO:0000313" key="3">
    <source>
        <dbReference type="Proteomes" id="UP001642540"/>
    </source>
</evidence>
<reference evidence="2 3" key="1">
    <citation type="submission" date="2024-08" db="EMBL/GenBank/DDBJ databases">
        <authorList>
            <person name="Cucini C."/>
            <person name="Frati F."/>
        </authorList>
    </citation>
    <scope>NUCLEOTIDE SEQUENCE [LARGE SCALE GENOMIC DNA]</scope>
</reference>
<dbReference type="InterPro" id="IPR036691">
    <property type="entry name" value="Endo/exonu/phosph_ase_sf"/>
</dbReference>
<dbReference type="Proteomes" id="UP001642540">
    <property type="component" value="Unassembled WGS sequence"/>
</dbReference>
<comment type="caution">
    <text evidence="2">The sequence shown here is derived from an EMBL/GenBank/DDBJ whole genome shotgun (WGS) entry which is preliminary data.</text>
</comment>
<dbReference type="PROSITE" id="PS50878">
    <property type="entry name" value="RT_POL"/>
    <property type="match status" value="1"/>
</dbReference>
<dbReference type="EMBL" id="CAXLJM020000107">
    <property type="protein sequence ID" value="CAL8135175.1"/>
    <property type="molecule type" value="Genomic_DNA"/>
</dbReference>
<sequence>MFHKEKGETHKLIIGDLNARVSTLQNLDIPDIHNFNRADRQSHDKTLNQRGKKLMHLLENHDMKIMNGYSPSDEQGHYTFCNKNGNSVIDLCLASNSLQEELDLKVLNSHESCHFPILVTATNIKPTKKQTKVWRTKWEGQKENAFNEHLEEILTHHTRTDITMQEYIESIQLAAKTCGAMKLQACGNSKLVLGPRWFNSECLSHKRLAYSKLHVYRKAPNIYRDSLRIKYTEAKRTYNHVKKTTRTSFYDEVQSDLTKVRNTRQFFKALSVYKGKQNQFQVTEHIKPSTFQNYYANLFKADKKHETQYFNYEKADSSLDSDFSFKELNTAIKLLAIRKAPGPDAVINELWKALNSQHRLILLDSINDMYRNRNMPEYITTISMSPIYKKGDKGKTENYRPISLVNTGLKLITILLGTRLNDWCENNKIISDSQAAYRKGYGCEHHIFCLNAILQSSLTNSKKLIFAVFVDLSKAFDSIPHTKLWQRLIDVGISSKFLKFLMTMYSQIFAFIKTPFGESDKFPIQKSVLQGESLSPKLFTIFIEELVNKLRNSKISHIPIGKAKIHVLLYADDIIILATNAIDLQEKVSLMQEYFSEQCLIINLEKTKLVIFHTRKRRKRVVPNIMYGQSIIEIADKYTYLGVTFYSNMDYHKTCTEFLHKSDIALKNLLELFRRSKMHTLDSRLKRFDVLVRSVLFYGSGIWASKNSIVERINSFQSRFLRSIFLLPYKTPRWFLRLEANDTLLELLLLKNTLKLRLRILKSHSESLIRQCYENLVKTSEKTKCKHNWYRELQESSVKWGFQPYLKQENHSYLTYNEQRQEINKVFKQIRARSIQNDIESMRHSTSMPNYQKLRTHVRRENFLNYRYDWHAIRTLVQLRANLGQITAQNETIKLNVLTNFYDASEHAICNLCKTGIENNHHVMFECTHYKLLRVKFLKNYECELPRTADDYESFFKAMDESKLKNITLYVKFMLLTRKLCLE</sequence>
<dbReference type="SUPFAM" id="SSF56219">
    <property type="entry name" value="DNase I-like"/>
    <property type="match status" value="1"/>
</dbReference>
<proteinExistence type="predicted"/>
<dbReference type="InterPro" id="IPR000477">
    <property type="entry name" value="RT_dom"/>
</dbReference>
<dbReference type="InterPro" id="IPR043128">
    <property type="entry name" value="Rev_trsase/Diguanyl_cyclase"/>
</dbReference>
<dbReference type="CDD" id="cd01650">
    <property type="entry name" value="RT_nLTR_like"/>
    <property type="match status" value="1"/>
</dbReference>
<dbReference type="PANTHER" id="PTHR47027">
    <property type="entry name" value="REVERSE TRANSCRIPTASE DOMAIN-CONTAINING PROTEIN"/>
    <property type="match status" value="1"/>
</dbReference>
<name>A0ABP1RTF3_9HEXA</name>
<dbReference type="Gene3D" id="3.30.70.270">
    <property type="match status" value="1"/>
</dbReference>
<accession>A0ABP1RTF3</accession>